<evidence type="ECO:0000313" key="4">
    <source>
        <dbReference type="Proteomes" id="UP001589709"/>
    </source>
</evidence>
<evidence type="ECO:0000256" key="1">
    <source>
        <dbReference type="ARBA" id="ARBA00006845"/>
    </source>
</evidence>
<name>A0ABV5N937_9ACTN</name>
<proteinExistence type="inferred from homology"/>
<dbReference type="RefSeq" id="WP_381349865.1">
    <property type="nucleotide sequence ID" value="NZ_JBHMCY010000079.1"/>
</dbReference>
<accession>A0ABV5N937</accession>
<comment type="similarity">
    <text evidence="1">Belongs to the barstar family.</text>
</comment>
<dbReference type="InterPro" id="IPR035905">
    <property type="entry name" value="Barstar-like_sf"/>
</dbReference>
<sequence length="255" mass="27832">MDGTGFEDAAGIPFRLVDTRSETVLLTAENVLGYFVAPDGEPPQLVTFAGVHHLSADRRKAEEAALRVVDHRGEEIGTYYLGRVRAAYQEPPAVTGERYPDVRYDFFGFTEEYPHAAEIWRTWADEGPSEHGAWARLPAAWHASWLHVVQNSWFATGRRATRYGTGATVVLDGSAVTGRDAFYCALGEAVNGPRGYFGSNLDALFDCLRTSRAEGAAPFGLVWRDLPASRDALGADYTGRVLDVFAEGGVAVRTA</sequence>
<dbReference type="EMBL" id="JBHMCY010000079">
    <property type="protein sequence ID" value="MFB9466813.1"/>
    <property type="molecule type" value="Genomic_DNA"/>
</dbReference>
<protein>
    <submittedName>
        <fullName evidence="3">Barstar family protein</fullName>
    </submittedName>
</protein>
<dbReference type="InterPro" id="IPR000468">
    <property type="entry name" value="Barstar"/>
</dbReference>
<organism evidence="3 4">
    <name type="scientific">Streptomyces cinereospinus</name>
    <dbReference type="NCBI Taxonomy" id="285561"/>
    <lineage>
        <taxon>Bacteria</taxon>
        <taxon>Bacillati</taxon>
        <taxon>Actinomycetota</taxon>
        <taxon>Actinomycetes</taxon>
        <taxon>Kitasatosporales</taxon>
        <taxon>Streptomycetaceae</taxon>
        <taxon>Streptomyces</taxon>
    </lineage>
</organism>
<comment type="caution">
    <text evidence="3">The sequence shown here is derived from an EMBL/GenBank/DDBJ whole genome shotgun (WGS) entry which is preliminary data.</text>
</comment>
<keyword evidence="4" id="KW-1185">Reference proteome</keyword>
<gene>
    <name evidence="3" type="ORF">ACFF45_30000</name>
</gene>
<dbReference type="Proteomes" id="UP001589709">
    <property type="component" value="Unassembled WGS sequence"/>
</dbReference>
<dbReference type="Gene3D" id="3.30.370.10">
    <property type="entry name" value="Barstar-like"/>
    <property type="match status" value="1"/>
</dbReference>
<reference evidence="3 4" key="1">
    <citation type="submission" date="2024-09" db="EMBL/GenBank/DDBJ databases">
        <authorList>
            <person name="Sun Q."/>
            <person name="Mori K."/>
        </authorList>
    </citation>
    <scope>NUCLEOTIDE SEQUENCE [LARGE SCALE GENOMIC DNA]</scope>
    <source>
        <strain evidence="3 4">JCM 6917</strain>
    </source>
</reference>
<feature type="domain" description="Barstar (barnase inhibitor)" evidence="2">
    <location>
        <begin position="168"/>
        <end position="247"/>
    </location>
</feature>
<dbReference type="SUPFAM" id="SSF52038">
    <property type="entry name" value="Barstar-related"/>
    <property type="match status" value="1"/>
</dbReference>
<evidence type="ECO:0000313" key="3">
    <source>
        <dbReference type="EMBL" id="MFB9466813.1"/>
    </source>
</evidence>
<evidence type="ECO:0000259" key="2">
    <source>
        <dbReference type="Pfam" id="PF01337"/>
    </source>
</evidence>
<dbReference type="Pfam" id="PF01337">
    <property type="entry name" value="Barstar"/>
    <property type="match status" value="1"/>
</dbReference>